<keyword evidence="2" id="KW-1185">Reference proteome</keyword>
<dbReference type="Proteomes" id="UP000317178">
    <property type="component" value="Chromosome"/>
</dbReference>
<name>A0A518CTX0_9PLAN</name>
<proteinExistence type="predicted"/>
<gene>
    <name evidence="1" type="ORF">Pla110_44410</name>
</gene>
<evidence type="ECO:0000313" key="1">
    <source>
        <dbReference type="EMBL" id="QDU82680.1"/>
    </source>
</evidence>
<dbReference type="KEGG" id="plon:Pla110_44410"/>
<accession>A0A518CTX0</accession>
<reference evidence="1 2" key="1">
    <citation type="submission" date="2019-02" db="EMBL/GenBank/DDBJ databases">
        <title>Deep-cultivation of Planctomycetes and their phenomic and genomic characterization uncovers novel biology.</title>
        <authorList>
            <person name="Wiegand S."/>
            <person name="Jogler M."/>
            <person name="Boedeker C."/>
            <person name="Pinto D."/>
            <person name="Vollmers J."/>
            <person name="Rivas-Marin E."/>
            <person name="Kohn T."/>
            <person name="Peeters S.H."/>
            <person name="Heuer A."/>
            <person name="Rast P."/>
            <person name="Oberbeckmann S."/>
            <person name="Bunk B."/>
            <person name="Jeske O."/>
            <person name="Meyerdierks A."/>
            <person name="Storesund J.E."/>
            <person name="Kallscheuer N."/>
            <person name="Luecker S."/>
            <person name="Lage O.M."/>
            <person name="Pohl T."/>
            <person name="Merkel B.J."/>
            <person name="Hornburger P."/>
            <person name="Mueller R.-W."/>
            <person name="Bruemmer F."/>
            <person name="Labrenz M."/>
            <person name="Spormann A.M."/>
            <person name="Op den Camp H."/>
            <person name="Overmann J."/>
            <person name="Amann R."/>
            <person name="Jetten M.S.M."/>
            <person name="Mascher T."/>
            <person name="Medema M.H."/>
            <person name="Devos D.P."/>
            <person name="Kaster A.-K."/>
            <person name="Ovreas L."/>
            <person name="Rohde M."/>
            <person name="Galperin M.Y."/>
            <person name="Jogler C."/>
        </authorList>
    </citation>
    <scope>NUCLEOTIDE SEQUENCE [LARGE SCALE GENOMIC DNA]</scope>
    <source>
        <strain evidence="1 2">Pla110</strain>
    </source>
</reference>
<dbReference type="EMBL" id="CP036281">
    <property type="protein sequence ID" value="QDU82680.1"/>
    <property type="molecule type" value="Genomic_DNA"/>
</dbReference>
<dbReference type="AlphaFoldDB" id="A0A518CTX0"/>
<evidence type="ECO:0000313" key="2">
    <source>
        <dbReference type="Proteomes" id="UP000317178"/>
    </source>
</evidence>
<organism evidence="1 2">
    <name type="scientific">Polystyrenella longa</name>
    <dbReference type="NCBI Taxonomy" id="2528007"/>
    <lineage>
        <taxon>Bacteria</taxon>
        <taxon>Pseudomonadati</taxon>
        <taxon>Planctomycetota</taxon>
        <taxon>Planctomycetia</taxon>
        <taxon>Planctomycetales</taxon>
        <taxon>Planctomycetaceae</taxon>
        <taxon>Polystyrenella</taxon>
    </lineage>
</organism>
<sequence length="267" mass="30112">MYYFPGLSRDQLQSAPELMQERGVDRALRDLYADWKPTHNVILIEPPKGPDGGRGTWVYALPPSGDVPRSTGYNADTQQWVDCGGYWLGIDVELRPTPEELQKPDVIHGYRYVLGDGLEWECPVVRERLLHHHLPSSYGYDHQAKDWVQQIDSDYLGLWERTAGWVDLLFNGDDYSDVQLMEDCCDLLSLNYRVHRDEITLLGLLTSKTSSDIFQAAVDGPWWKACLEDPQKKSELVALFAGVSSFNGDEGNMTDTTPVGPITSSSD</sequence>
<protein>
    <submittedName>
        <fullName evidence="1">Uncharacterized protein</fullName>
    </submittedName>
</protein>